<dbReference type="PANTHER" id="PTHR24373">
    <property type="entry name" value="SLIT RELATED LEUCINE-RICH REPEAT NEURONAL PROTEIN"/>
    <property type="match status" value="1"/>
</dbReference>
<evidence type="ECO:0000313" key="6">
    <source>
        <dbReference type="Proteomes" id="UP000095283"/>
    </source>
</evidence>
<dbReference type="Pfam" id="PF13855">
    <property type="entry name" value="LRR_8"/>
    <property type="match status" value="2"/>
</dbReference>
<evidence type="ECO:0000256" key="3">
    <source>
        <dbReference type="ARBA" id="ARBA00022737"/>
    </source>
</evidence>
<name>A0A1I7XCR0_HETBA</name>
<reference evidence="7" key="1">
    <citation type="submission" date="2016-11" db="UniProtKB">
        <authorList>
            <consortium name="WormBaseParasite"/>
        </authorList>
    </citation>
    <scope>IDENTIFICATION</scope>
</reference>
<feature type="region of interest" description="Disordered" evidence="4">
    <location>
        <begin position="25"/>
        <end position="52"/>
    </location>
</feature>
<feature type="compositionally biased region" description="Basic and acidic residues" evidence="4">
    <location>
        <begin position="25"/>
        <end position="39"/>
    </location>
</feature>
<dbReference type="WBParaSite" id="Hba_15237">
    <property type="protein sequence ID" value="Hba_15237"/>
    <property type="gene ID" value="Hba_15237"/>
</dbReference>
<proteinExistence type="predicted"/>
<dbReference type="Gene3D" id="3.80.10.10">
    <property type="entry name" value="Ribonuclease Inhibitor"/>
    <property type="match status" value="1"/>
</dbReference>
<dbReference type="Proteomes" id="UP000095283">
    <property type="component" value="Unplaced"/>
</dbReference>
<accession>A0A1I7XCR0</accession>
<protein>
    <submittedName>
        <fullName evidence="7">LRRNT domain-containing protein</fullName>
    </submittedName>
</protein>
<feature type="signal peptide" evidence="5">
    <location>
        <begin position="1"/>
        <end position="21"/>
    </location>
</feature>
<keyword evidence="1" id="KW-0433">Leucine-rich repeat</keyword>
<evidence type="ECO:0000313" key="7">
    <source>
        <dbReference type="WBParaSite" id="Hba_15237"/>
    </source>
</evidence>
<feature type="chain" id="PRO_5009311101" evidence="5">
    <location>
        <begin position="22"/>
        <end position="302"/>
    </location>
</feature>
<dbReference type="PROSITE" id="PS51450">
    <property type="entry name" value="LRR"/>
    <property type="match status" value="1"/>
</dbReference>
<keyword evidence="6" id="KW-1185">Reference proteome</keyword>
<evidence type="ECO:0000256" key="5">
    <source>
        <dbReference type="SAM" id="SignalP"/>
    </source>
</evidence>
<dbReference type="InterPro" id="IPR003591">
    <property type="entry name" value="Leu-rich_rpt_typical-subtyp"/>
</dbReference>
<dbReference type="SMART" id="SM00369">
    <property type="entry name" value="LRR_TYP"/>
    <property type="match status" value="5"/>
</dbReference>
<evidence type="ECO:0000256" key="2">
    <source>
        <dbReference type="ARBA" id="ARBA00022729"/>
    </source>
</evidence>
<evidence type="ECO:0000256" key="4">
    <source>
        <dbReference type="SAM" id="MobiDB-lite"/>
    </source>
</evidence>
<dbReference type="AlphaFoldDB" id="A0A1I7XCR0"/>
<dbReference type="PANTHER" id="PTHR24373:SF370">
    <property type="entry name" value="FISH-LIPS, ISOFORM E"/>
    <property type="match status" value="1"/>
</dbReference>
<dbReference type="InterPro" id="IPR032675">
    <property type="entry name" value="LRR_dom_sf"/>
</dbReference>
<keyword evidence="3" id="KW-0677">Repeat</keyword>
<dbReference type="GO" id="GO:0031012">
    <property type="term" value="C:extracellular matrix"/>
    <property type="evidence" value="ECO:0007669"/>
    <property type="project" value="TreeGrafter"/>
</dbReference>
<dbReference type="GO" id="GO:0005615">
    <property type="term" value="C:extracellular space"/>
    <property type="evidence" value="ECO:0007669"/>
    <property type="project" value="TreeGrafter"/>
</dbReference>
<dbReference type="InterPro" id="IPR001611">
    <property type="entry name" value="Leu-rich_rpt"/>
</dbReference>
<keyword evidence="2 5" id="KW-0732">Signal</keyword>
<sequence>MRVWIILPLILLSILCDVASTKTPDLSEKVSDNRNDDNMKKRKKTGKETPSNDSIEEFYDACDGSSQEACHCEDEEINCEDVVFDDMLPLNTSDLDINDKNFRVIKANFKRNAITRIQKVIIFFCQVNAKLRTIWFYLVCRWENITGEWFEGLENLHQLYLDHNKITSLENGVFKELTNLKKLILDGNKITFRKELFTGLDSLEELSLDFCNIIDLDVKVFDYLPNLKKLSLIGNPFTDVPRAVNSLQKLEYLDLSQTNINEFHSQSLKEDHGLVQLFMKDMPFLYAIQDCAFCGLQKIEVV</sequence>
<evidence type="ECO:0000256" key="1">
    <source>
        <dbReference type="ARBA" id="ARBA00022614"/>
    </source>
</evidence>
<dbReference type="InterPro" id="IPR050328">
    <property type="entry name" value="Dev_Immune_Receptor"/>
</dbReference>
<dbReference type="SUPFAM" id="SSF52058">
    <property type="entry name" value="L domain-like"/>
    <property type="match status" value="1"/>
</dbReference>
<organism evidence="6 7">
    <name type="scientific">Heterorhabditis bacteriophora</name>
    <name type="common">Entomopathogenic nematode worm</name>
    <dbReference type="NCBI Taxonomy" id="37862"/>
    <lineage>
        <taxon>Eukaryota</taxon>
        <taxon>Metazoa</taxon>
        <taxon>Ecdysozoa</taxon>
        <taxon>Nematoda</taxon>
        <taxon>Chromadorea</taxon>
        <taxon>Rhabditida</taxon>
        <taxon>Rhabditina</taxon>
        <taxon>Rhabditomorpha</taxon>
        <taxon>Strongyloidea</taxon>
        <taxon>Heterorhabditidae</taxon>
        <taxon>Heterorhabditis</taxon>
    </lineage>
</organism>